<organism evidence="3 4">
    <name type="scientific">Clarias magur</name>
    <name type="common">Asian catfish</name>
    <name type="synonym">Macropteronotus magur</name>
    <dbReference type="NCBI Taxonomy" id="1594786"/>
    <lineage>
        <taxon>Eukaryota</taxon>
        <taxon>Metazoa</taxon>
        <taxon>Chordata</taxon>
        <taxon>Craniata</taxon>
        <taxon>Vertebrata</taxon>
        <taxon>Euteleostomi</taxon>
        <taxon>Actinopterygii</taxon>
        <taxon>Neopterygii</taxon>
        <taxon>Teleostei</taxon>
        <taxon>Ostariophysi</taxon>
        <taxon>Siluriformes</taxon>
        <taxon>Clariidae</taxon>
        <taxon>Clarias</taxon>
    </lineage>
</organism>
<reference evidence="3" key="1">
    <citation type="submission" date="2020-07" db="EMBL/GenBank/DDBJ databases">
        <title>Clarias magur genome sequencing, assembly and annotation.</title>
        <authorList>
            <person name="Kushwaha B."/>
            <person name="Kumar R."/>
            <person name="Das P."/>
            <person name="Joshi C.G."/>
            <person name="Kumar D."/>
            <person name="Nagpure N.S."/>
            <person name="Pandey M."/>
            <person name="Agarwal S."/>
            <person name="Srivastava S."/>
            <person name="Singh M."/>
            <person name="Sahoo L."/>
            <person name="Jayasankar P."/>
            <person name="Meher P.K."/>
            <person name="Koringa P.G."/>
            <person name="Iquebal M.A."/>
            <person name="Das S.P."/>
            <person name="Bit A."/>
            <person name="Patnaik S."/>
            <person name="Patel N."/>
            <person name="Shah T.M."/>
            <person name="Hinsu A."/>
            <person name="Jena J.K."/>
        </authorList>
    </citation>
    <scope>NUCLEOTIDE SEQUENCE</scope>
    <source>
        <strain evidence="3">CIFAMagur01</strain>
        <tissue evidence="3">Testis</tissue>
    </source>
</reference>
<proteinExistence type="predicted"/>
<gene>
    <name evidence="3" type="primary">adcy10</name>
    <name evidence="3" type="ORF">DAT39_020684</name>
</gene>
<evidence type="ECO:0000256" key="2">
    <source>
        <dbReference type="ARBA" id="ARBA00022840"/>
    </source>
</evidence>
<keyword evidence="2" id="KW-0067">ATP-binding</keyword>
<dbReference type="AlphaFoldDB" id="A0A8J4WR65"/>
<dbReference type="EMBL" id="QNUK01000789">
    <property type="protein sequence ID" value="KAF5889619.1"/>
    <property type="molecule type" value="Genomic_DNA"/>
</dbReference>
<evidence type="ECO:0000313" key="4">
    <source>
        <dbReference type="Proteomes" id="UP000727407"/>
    </source>
</evidence>
<keyword evidence="1" id="KW-0547">Nucleotide-binding</keyword>
<sequence>MKLAAFLGRTFSTEMLLNILPHPLQESFNNILMILFKQGVFKCASPQTNFSGAKMDKSVLICYCESNSADGLASVAGVWKCELMCFCNEKVMEVAYQQIWSKQKQQLHKMCAKFLEKKAYRCNKCASKANRTLDKNEIYFTTGLSKYREEFLAKVDSILKEVRAGCRCECARLLETVLIPIVEHYKAAEDASCTFHYLLECATVCASLSEKLRAMQYLKEAKIILKNLKEGKPTFESEDPKSVYICELDRAVMYRLTGEILFNAGNILKAKKNFNESLKLLKCNFPSNGVAGSLKAIYEKIQKFTYRSRKYDMAEEKKLKYLHEQIACLSFLWQIHLMYGQSKSESQAIKMQSDLATQSTDGFEMILNSTDVVHHSQFVNKNACKHLEPWLYRTCSRLPDCAETRKLIGYVLRTLAMVQLCSGNLNQSIDFTLRADELGGLGLDARAIGILHLPLLLTGRYKESMKLIKKLETVGKEMSSTVADGWFYAGCLNFLLYTGLKVRPFEECLAFVYSCESDANMVTDKSLMMHLYSSLALWYARRKRWEKFSVFYDKAFETCKQLPASIHSLSGMAAFLECCVLLFKKELANLCQDWKKIYKRTVQLFEDFRNHFGGAHIFIPHVLHLNAFLYQLVGKNFQRNIFLQDALELYKNQRSLFDHGQIKQSQVK</sequence>
<dbReference type="GO" id="GO:0005524">
    <property type="term" value="F:ATP binding"/>
    <property type="evidence" value="ECO:0007669"/>
    <property type="project" value="UniProtKB-KW"/>
</dbReference>
<evidence type="ECO:0000313" key="3">
    <source>
        <dbReference type="EMBL" id="KAF5889619.1"/>
    </source>
</evidence>
<dbReference type="OrthoDB" id="194468at2759"/>
<comment type="caution">
    <text evidence="3">The sequence shown here is derived from an EMBL/GenBank/DDBJ whole genome shotgun (WGS) entry which is preliminary data.</text>
</comment>
<dbReference type="GO" id="GO:0005737">
    <property type="term" value="C:cytoplasm"/>
    <property type="evidence" value="ECO:0007669"/>
    <property type="project" value="TreeGrafter"/>
</dbReference>
<dbReference type="GO" id="GO:0004016">
    <property type="term" value="F:adenylate cyclase activity"/>
    <property type="evidence" value="ECO:0007669"/>
    <property type="project" value="TreeGrafter"/>
</dbReference>
<dbReference type="Proteomes" id="UP000727407">
    <property type="component" value="Unassembled WGS sequence"/>
</dbReference>
<name>A0A8J4WR65_CLAMG</name>
<accession>A0A8J4WR65</accession>
<protein>
    <submittedName>
        <fullName evidence="3">Adenylate cyclase type 10-like isoform X1</fullName>
    </submittedName>
</protein>
<dbReference type="PANTHER" id="PTHR16305:SF28">
    <property type="entry name" value="GUANYLATE CYCLASE DOMAIN-CONTAINING PROTEIN"/>
    <property type="match status" value="1"/>
</dbReference>
<keyword evidence="4" id="KW-1185">Reference proteome</keyword>
<evidence type="ECO:0000256" key="1">
    <source>
        <dbReference type="ARBA" id="ARBA00022741"/>
    </source>
</evidence>
<dbReference type="PANTHER" id="PTHR16305">
    <property type="entry name" value="TESTICULAR SOLUBLE ADENYLYL CYCLASE"/>
    <property type="match status" value="1"/>
</dbReference>